<gene>
    <name evidence="1" type="ORF">C0601_04990</name>
</gene>
<dbReference type="GO" id="GO:0003824">
    <property type="term" value="F:catalytic activity"/>
    <property type="evidence" value="ECO:0007669"/>
    <property type="project" value="InterPro"/>
</dbReference>
<dbReference type="Gene3D" id="3.20.10.10">
    <property type="entry name" value="D-amino Acid Aminotransferase, subunit A, domain 2"/>
    <property type="match status" value="1"/>
</dbReference>
<dbReference type="Pfam" id="PF01063">
    <property type="entry name" value="Aminotran_4"/>
    <property type="match status" value="1"/>
</dbReference>
<dbReference type="Proteomes" id="UP000234857">
    <property type="component" value="Unassembled WGS sequence"/>
</dbReference>
<evidence type="ECO:0008006" key="3">
    <source>
        <dbReference type="Google" id="ProtNLM"/>
    </source>
</evidence>
<dbReference type="EMBL" id="PKTG01000064">
    <property type="protein sequence ID" value="PLX18377.1"/>
    <property type="molecule type" value="Genomic_DNA"/>
</dbReference>
<dbReference type="InterPro" id="IPR001544">
    <property type="entry name" value="Aminotrans_IV"/>
</dbReference>
<protein>
    <recommendedName>
        <fullName evidence="3">4-amino-4-deoxychorismate lyase</fullName>
    </recommendedName>
</protein>
<name>A0A2N5ZI60_MUIH1</name>
<evidence type="ECO:0000313" key="2">
    <source>
        <dbReference type="Proteomes" id="UP000234857"/>
    </source>
</evidence>
<comment type="caution">
    <text evidence="1">The sequence shown here is derived from an EMBL/GenBank/DDBJ whole genome shotgun (WGS) entry which is preliminary data.</text>
</comment>
<accession>A0A2N5ZI60</accession>
<dbReference type="InterPro" id="IPR036038">
    <property type="entry name" value="Aminotransferase-like"/>
</dbReference>
<sequence length="242" mass="29031">MNDFIFDTLLIKNGQIKDLFIHKKNFKENAKWIGYDFKEEMYDSLLREVIKSEIEHKKDPMREVKLNIFLFEDGRIEYKKKLYEKNINRCLLFDGYIKRISAKRYLKDNIYIDLYKKNKRYFKDFLDVILVNEKSEVCEGLTSNIFFMKDNVFYTPEVSCGLYDGVTKERFIKDMEDSNFDVRRCSILLKDIFSFERCLITSSLKGIIEVEEILFKNVSDFKDRFIVFKKCNRTLPVEDAGK</sequence>
<reference evidence="1 2" key="1">
    <citation type="submission" date="2017-11" db="EMBL/GenBank/DDBJ databases">
        <title>Genome-resolved metagenomics identifies genetic mobility, metabolic interactions, and unexpected diversity in perchlorate-reducing communities.</title>
        <authorList>
            <person name="Barnum T.P."/>
            <person name="Figueroa I.A."/>
            <person name="Carlstrom C.I."/>
            <person name="Lucas L.N."/>
            <person name="Engelbrektson A.L."/>
            <person name="Coates J.D."/>
        </authorList>
    </citation>
    <scope>NUCLEOTIDE SEQUENCE [LARGE SCALE GENOMIC DNA]</scope>
    <source>
        <strain evidence="1">BM706</strain>
    </source>
</reference>
<dbReference type="AlphaFoldDB" id="A0A2N5ZI60"/>
<evidence type="ECO:0000313" key="1">
    <source>
        <dbReference type="EMBL" id="PLX18377.1"/>
    </source>
</evidence>
<organism evidence="1 2">
    <name type="scientific">Muiribacterium halophilum</name>
    <dbReference type="NCBI Taxonomy" id="2053465"/>
    <lineage>
        <taxon>Bacteria</taxon>
        <taxon>Candidatus Muiribacteriota</taxon>
        <taxon>Candidatus Muiribacteriia</taxon>
        <taxon>Candidatus Muiribacteriales</taxon>
        <taxon>Candidatus Muiribacteriaceae</taxon>
        <taxon>Candidatus Muiribacterium</taxon>
    </lineage>
</organism>
<dbReference type="SUPFAM" id="SSF56752">
    <property type="entry name" value="D-aminoacid aminotransferase-like PLP-dependent enzymes"/>
    <property type="match status" value="1"/>
</dbReference>
<proteinExistence type="predicted"/>
<dbReference type="InterPro" id="IPR043132">
    <property type="entry name" value="BCAT-like_C"/>
</dbReference>